<dbReference type="EMBL" id="BQKC01000001">
    <property type="protein sequence ID" value="GJM55564.1"/>
    <property type="molecule type" value="Genomic_DNA"/>
</dbReference>
<accession>A0AAV5B2A7</accession>
<name>A0AAV5B2A7_9ACTN</name>
<dbReference type="InterPro" id="IPR027417">
    <property type="entry name" value="P-loop_NTPase"/>
</dbReference>
<evidence type="ECO:0000259" key="1">
    <source>
        <dbReference type="Pfam" id="PF09848"/>
    </source>
</evidence>
<dbReference type="InterPro" id="IPR018647">
    <property type="entry name" value="SLFN_3-like_DNA/RNA_helicase"/>
</dbReference>
<dbReference type="CDD" id="cd10439">
    <property type="entry name" value="GIY-YIG_COG3410"/>
    <property type="match status" value="1"/>
</dbReference>
<keyword evidence="3" id="KW-1185">Reference proteome</keyword>
<dbReference type="Proteomes" id="UP001055025">
    <property type="component" value="Unassembled WGS sequence"/>
</dbReference>
<protein>
    <recommendedName>
        <fullName evidence="1">Schlafen group 3-like DNA/RNA helicase domain-containing protein</fullName>
    </recommendedName>
</protein>
<sequence>MAQAIETGTSALAPHRGEPFRCYEMSFSDAQNITDAVIGEGIVLDEDLIGNEKLLYDWPAVYILDNGEQAYVGQTTSFARRMGEHGKNPEKSLFNRANLISHPEFNQSVVTDYEHRLIGLMAADGKYELTNGNGGMTESDYYSRAEYEAMFEDLWEQLRQMHLANHTVAQIQETEVFKYSPYKELNLDQKVALEKILLAVTGAMEGSEERVRPIVVDGKPGTGKTVLAVFLLKMLKDNYVDENGNPTARIKLLEPMTSLRKTLQKTLRTVPGLKASDVIGPADLVSPKNGFTGDGVPNIDILLVDESHRLRRYKNIVARKSFKDVCAALGRSAENTTQLDWVLATCRLPIFFYDHRQSIGPADIPQQVVRQKLGDSLAHPISLGRQMRVKAGDALLDYVEAILNNERPEPRSFPDYELCLHRTFEGFDRSFEEHLAEAELTRMVAGYAWRWASKKDGSLYDITIEGVDKRWNTTLDNWVGKGMESEAVAHEVGCIHTIQGYDLSYAYVIVGEDLVYNRQAGRIEAVQDNYYDTNGQTKGMDPEELLAFIRDIYYVLLTRGIEGTHLYVCDPALREHLSRYIEAVE</sequence>
<dbReference type="Pfam" id="PF09848">
    <property type="entry name" value="SLFN-g3_helicase"/>
    <property type="match status" value="1"/>
</dbReference>
<comment type="caution">
    <text evidence="2">The sequence shown here is derived from an EMBL/GenBank/DDBJ whole genome shotgun (WGS) entry which is preliminary data.</text>
</comment>
<evidence type="ECO:0000313" key="2">
    <source>
        <dbReference type="EMBL" id="GJM55564.1"/>
    </source>
</evidence>
<dbReference type="SUPFAM" id="SSF52540">
    <property type="entry name" value="P-loop containing nucleoside triphosphate hydrolases"/>
    <property type="match status" value="1"/>
</dbReference>
<reference evidence="2" key="1">
    <citation type="journal article" date="2022" name="Int. J. Syst. Evol. Microbiol.">
        <title>Granulimonas faecalis gen. nov., sp. nov., and Leptogranulimonas caecicola gen. nov., sp. nov., novel lactate-producing Atopobiaceae bacteria isolated from mouse intestines, and an emended description of the family Atopobiaceae.</title>
        <authorList>
            <person name="Morinaga K."/>
            <person name="Kusada H."/>
            <person name="Sakamoto S."/>
            <person name="Murakami T."/>
            <person name="Toyoda A."/>
            <person name="Mori H."/>
            <person name="Meng X.Y."/>
            <person name="Takashino M."/>
            <person name="Murotomi K."/>
            <person name="Tamaki H."/>
        </authorList>
    </citation>
    <scope>NUCLEOTIDE SEQUENCE</scope>
    <source>
        <strain evidence="2">OPF53</strain>
    </source>
</reference>
<dbReference type="AlphaFoldDB" id="A0AAV5B2A7"/>
<organism evidence="2 3">
    <name type="scientific">Granulimonas faecalis</name>
    <dbReference type="NCBI Taxonomy" id="2894155"/>
    <lineage>
        <taxon>Bacteria</taxon>
        <taxon>Bacillati</taxon>
        <taxon>Actinomycetota</taxon>
        <taxon>Coriobacteriia</taxon>
        <taxon>Coriobacteriales</taxon>
        <taxon>Kribbibacteriaceae</taxon>
        <taxon>Granulimonas</taxon>
    </lineage>
</organism>
<evidence type="ECO:0000313" key="3">
    <source>
        <dbReference type="Proteomes" id="UP001055025"/>
    </source>
</evidence>
<feature type="domain" description="Schlafen group 3-like DNA/RNA helicase" evidence="1">
    <location>
        <begin position="214"/>
        <end position="570"/>
    </location>
</feature>
<gene>
    <name evidence="2" type="ORF">ATOP_12190</name>
</gene>
<dbReference type="RefSeq" id="WP_265590838.1">
    <property type="nucleotide sequence ID" value="NZ_BQKC01000001.1"/>
</dbReference>
<dbReference type="Gene3D" id="3.40.50.300">
    <property type="entry name" value="P-loop containing nucleotide triphosphate hydrolases"/>
    <property type="match status" value="1"/>
</dbReference>
<proteinExistence type="predicted"/>